<evidence type="ECO:0000313" key="3">
    <source>
        <dbReference type="EMBL" id="QBM27942.1"/>
    </source>
</evidence>
<name>A0A4P6WVM3_HYDPS</name>
<dbReference type="Proteomes" id="UP000293912">
    <property type="component" value="Chromosome"/>
</dbReference>
<organism evidence="3 4">
    <name type="scientific">Hydrogenophaga pseudoflava</name>
    <name type="common">Pseudomonas carboxydoflava</name>
    <dbReference type="NCBI Taxonomy" id="47421"/>
    <lineage>
        <taxon>Bacteria</taxon>
        <taxon>Pseudomonadati</taxon>
        <taxon>Pseudomonadota</taxon>
        <taxon>Betaproteobacteria</taxon>
        <taxon>Burkholderiales</taxon>
        <taxon>Comamonadaceae</taxon>
        <taxon>Hydrogenophaga</taxon>
    </lineage>
</organism>
<accession>A0A4P6WVM3</accession>
<proteinExistence type="predicted"/>
<dbReference type="Pfam" id="PF05707">
    <property type="entry name" value="Zot"/>
    <property type="match status" value="1"/>
</dbReference>
<sequence>MITLITGAPGSGKTLYTIDKLMRPLVGTSVSGQDDDGNQVKYDRTIYSNINGLLLDHQAVDGKWLEDLHNQKQPGMVVVFDEVQRVWPNRPAGSKKPPAVEFLETHRHEGIDLVIMTQNPQLLDPAVRALVGRHLHMRRIAALGAAVVYEWDACSNSLNFKAAFTKTAYRYSSAVFKLYKSAKVHTKPKRSLPAAVWIAGAAICGAAYAWPTLMDRITSRAQNPAMLTKDAPGALPGSPATSPLPLQETQPVPPIPATSERPLGPMAEGAPQFSGCIVAAGYCLCYDTAGAQVDGDLDECKRAEKPAPARLALADGPTEGGRPSTDEEADFLMIRATTKRPPLPSIRF</sequence>
<feature type="domain" description="Zona occludens toxin N-terminal" evidence="2">
    <location>
        <begin position="1"/>
        <end position="183"/>
    </location>
</feature>
<protein>
    <submittedName>
        <fullName evidence="3">Zonular occludens toxin (Zot)</fullName>
    </submittedName>
</protein>
<evidence type="ECO:0000259" key="2">
    <source>
        <dbReference type="Pfam" id="PF05707"/>
    </source>
</evidence>
<dbReference type="InterPro" id="IPR027417">
    <property type="entry name" value="P-loop_NTPase"/>
</dbReference>
<keyword evidence="4" id="KW-1185">Reference proteome</keyword>
<dbReference type="Gene3D" id="3.40.50.300">
    <property type="entry name" value="P-loop containing nucleotide triphosphate hydrolases"/>
    <property type="match status" value="1"/>
</dbReference>
<dbReference type="AlphaFoldDB" id="A0A4P6WVM3"/>
<dbReference type="RefSeq" id="WP_133156468.1">
    <property type="nucleotide sequence ID" value="NZ_CP037867.1"/>
</dbReference>
<dbReference type="EMBL" id="CP037867">
    <property type="protein sequence ID" value="QBM27942.1"/>
    <property type="molecule type" value="Genomic_DNA"/>
</dbReference>
<evidence type="ECO:0000313" key="4">
    <source>
        <dbReference type="Proteomes" id="UP000293912"/>
    </source>
</evidence>
<evidence type="ECO:0000256" key="1">
    <source>
        <dbReference type="SAM" id="MobiDB-lite"/>
    </source>
</evidence>
<reference evidence="3 4" key="1">
    <citation type="submission" date="2019-03" db="EMBL/GenBank/DDBJ databases">
        <authorList>
            <person name="Sebastian G."/>
            <person name="Baumann P."/>
            <person name="Ruckert C."/>
            <person name="Kalinowski J."/>
            <person name="Nebel B."/>
            <person name="Takors R."/>
            <person name="Blombach B."/>
        </authorList>
    </citation>
    <scope>NUCLEOTIDE SEQUENCE [LARGE SCALE GENOMIC DNA]</scope>
    <source>
        <strain evidence="3 4">DSM 1084</strain>
    </source>
</reference>
<feature type="region of interest" description="Disordered" evidence="1">
    <location>
        <begin position="227"/>
        <end position="257"/>
    </location>
</feature>
<dbReference type="SUPFAM" id="SSF52540">
    <property type="entry name" value="P-loop containing nucleoside triphosphate hydrolases"/>
    <property type="match status" value="1"/>
</dbReference>
<dbReference type="InterPro" id="IPR008900">
    <property type="entry name" value="Zot_N"/>
</dbReference>
<dbReference type="KEGG" id="hpse:HPF_09605"/>
<gene>
    <name evidence="3" type="ORF">HPF_09605</name>
</gene>